<dbReference type="SMART" id="SM00198">
    <property type="entry name" value="SCP"/>
    <property type="match status" value="1"/>
</dbReference>
<proteinExistence type="predicted"/>
<dbReference type="InterPro" id="IPR018244">
    <property type="entry name" value="Allrgn_V5/Tpx1_CS"/>
</dbReference>
<dbReference type="Proteomes" id="UP000033200">
    <property type="component" value="Chromosome"/>
</dbReference>
<dbReference type="AlphaFoldDB" id="A0A097EGI2"/>
<dbReference type="STRING" id="1549858.MC45_10180"/>
<name>A0A097EGI2_9SPHN</name>
<dbReference type="PROSITE" id="PS01009">
    <property type="entry name" value="CRISP_1"/>
    <property type="match status" value="1"/>
</dbReference>
<organism evidence="2 3">
    <name type="scientific">Sphingomonas taxi</name>
    <dbReference type="NCBI Taxonomy" id="1549858"/>
    <lineage>
        <taxon>Bacteria</taxon>
        <taxon>Pseudomonadati</taxon>
        <taxon>Pseudomonadota</taxon>
        <taxon>Alphaproteobacteria</taxon>
        <taxon>Sphingomonadales</taxon>
        <taxon>Sphingomonadaceae</taxon>
        <taxon>Sphingomonas</taxon>
    </lineage>
</organism>
<gene>
    <name evidence="2" type="ORF">MC45_10180</name>
</gene>
<dbReference type="PROSITE" id="PS51257">
    <property type="entry name" value="PROKAR_LIPOPROTEIN"/>
    <property type="match status" value="1"/>
</dbReference>
<evidence type="ECO:0000259" key="1">
    <source>
        <dbReference type="SMART" id="SM00198"/>
    </source>
</evidence>
<dbReference type="InterPro" id="IPR035940">
    <property type="entry name" value="CAP_sf"/>
</dbReference>
<dbReference type="PROSITE" id="PS01010">
    <property type="entry name" value="CRISP_2"/>
    <property type="match status" value="1"/>
</dbReference>
<dbReference type="GO" id="GO:0005576">
    <property type="term" value="C:extracellular region"/>
    <property type="evidence" value="ECO:0007669"/>
    <property type="project" value="InterPro"/>
</dbReference>
<dbReference type="PANTHER" id="PTHR10334">
    <property type="entry name" value="CYSTEINE-RICH SECRETORY PROTEIN-RELATED"/>
    <property type="match status" value="1"/>
</dbReference>
<accession>A0A097EGI2</accession>
<reference evidence="2 3" key="1">
    <citation type="submission" date="2014-09" db="EMBL/GenBank/DDBJ databases">
        <title>Using Illumina technology Improving SMRT sequencing Genome Assembly by RASTools.</title>
        <authorList>
            <person name="Zhou Y."/>
            <person name="Ma T."/>
            <person name="Liu T."/>
        </authorList>
    </citation>
    <scope>NUCLEOTIDE SEQUENCE [LARGE SCALE GENOMIC DNA]</scope>
    <source>
        <strain evidence="2 3">ATCC 55669</strain>
    </source>
</reference>
<keyword evidence="3" id="KW-1185">Reference proteome</keyword>
<dbReference type="eggNOG" id="COG2340">
    <property type="taxonomic scope" value="Bacteria"/>
</dbReference>
<dbReference type="Pfam" id="PF00188">
    <property type="entry name" value="CAP"/>
    <property type="match status" value="1"/>
</dbReference>
<dbReference type="SUPFAM" id="SSF55797">
    <property type="entry name" value="PR-1-like"/>
    <property type="match status" value="1"/>
</dbReference>
<feature type="domain" description="SCP" evidence="1">
    <location>
        <begin position="45"/>
        <end position="185"/>
    </location>
</feature>
<evidence type="ECO:0000313" key="3">
    <source>
        <dbReference type="Proteomes" id="UP000033200"/>
    </source>
</evidence>
<dbReference type="GO" id="GO:0006508">
    <property type="term" value="P:proteolysis"/>
    <property type="evidence" value="ECO:0007669"/>
    <property type="project" value="UniProtKB-KW"/>
</dbReference>
<dbReference type="HOGENOM" id="CLU_035730_8_1_5"/>
<keyword evidence="2" id="KW-0645">Protease</keyword>
<keyword evidence="2" id="KW-0378">Hydrolase</keyword>
<sequence>MAAMTWKRHSWLAAGLLFATGCTQGPERVVEPRASAAPAPRGSVLLREAMLTGQNRARADVGVAPLTWSEPLAASALAYAQVMARTGRFEHAPQSLGMDREGENLWTGTRGAYRFDEMVGHWVAEKKDFVNLPVPQSSKTGRWEDVGHYTQIVWRGTTQVGCALASNAKDDFVVCRYSPPGNVWGTVAY</sequence>
<dbReference type="GO" id="GO:0008233">
    <property type="term" value="F:peptidase activity"/>
    <property type="evidence" value="ECO:0007669"/>
    <property type="project" value="UniProtKB-KW"/>
</dbReference>
<dbReference type="EMBL" id="CP009571">
    <property type="protein sequence ID" value="AIT06679.1"/>
    <property type="molecule type" value="Genomic_DNA"/>
</dbReference>
<dbReference type="PRINTS" id="PR00837">
    <property type="entry name" value="V5TPXLIKE"/>
</dbReference>
<dbReference type="Gene3D" id="3.40.33.10">
    <property type="entry name" value="CAP"/>
    <property type="match status" value="1"/>
</dbReference>
<dbReference type="InterPro" id="IPR001283">
    <property type="entry name" value="CRISP-related"/>
</dbReference>
<evidence type="ECO:0000313" key="2">
    <source>
        <dbReference type="EMBL" id="AIT06679.1"/>
    </source>
</evidence>
<dbReference type="InterPro" id="IPR014044">
    <property type="entry name" value="CAP_dom"/>
</dbReference>
<protein>
    <submittedName>
        <fullName evidence="2">Serine protease</fullName>
    </submittedName>
</protein>
<dbReference type="KEGG" id="stax:MC45_10180"/>